<evidence type="ECO:0000313" key="2">
    <source>
        <dbReference type="Proteomes" id="UP000049828"/>
    </source>
</evidence>
<dbReference type="OrthoDB" id="165650at2"/>
<proteinExistence type="predicted"/>
<dbReference type="STRING" id="360807.ERS852392_00512"/>
<evidence type="ECO:0000313" key="1">
    <source>
        <dbReference type="EMBL" id="CRL33195.1"/>
    </source>
</evidence>
<reference evidence="2" key="1">
    <citation type="submission" date="2015-05" db="EMBL/GenBank/DDBJ databases">
        <authorList>
            <consortium name="Pathogen Informatics"/>
        </authorList>
    </citation>
    <scope>NUCLEOTIDE SEQUENCE [LARGE SCALE GENOMIC DNA]</scope>
    <source>
        <strain evidence="2">L1-83</strain>
    </source>
</reference>
<name>A0A0M6WE60_9FIRM</name>
<accession>A0A0M6WE60</accession>
<organism evidence="1 2">
    <name type="scientific">Roseburia inulinivorans</name>
    <dbReference type="NCBI Taxonomy" id="360807"/>
    <lineage>
        <taxon>Bacteria</taxon>
        <taxon>Bacillati</taxon>
        <taxon>Bacillota</taxon>
        <taxon>Clostridia</taxon>
        <taxon>Lachnospirales</taxon>
        <taxon>Lachnospiraceae</taxon>
        <taxon>Roseburia</taxon>
    </lineage>
</organism>
<protein>
    <recommendedName>
        <fullName evidence="3">Flagellar protein</fullName>
    </recommendedName>
</protein>
<dbReference type="Proteomes" id="UP000049828">
    <property type="component" value="Unassembled WGS sequence"/>
</dbReference>
<dbReference type="AlphaFoldDB" id="A0A0M6WE60"/>
<dbReference type="EMBL" id="CVRS01000016">
    <property type="protein sequence ID" value="CRL33195.1"/>
    <property type="molecule type" value="Genomic_DNA"/>
</dbReference>
<keyword evidence="2" id="KW-1185">Reference proteome</keyword>
<dbReference type="NCBIfam" id="TIGR02530">
    <property type="entry name" value="flg_new"/>
    <property type="match status" value="1"/>
</dbReference>
<dbReference type="Pfam" id="PF12611">
    <property type="entry name" value="Flagellar_put"/>
    <property type="match status" value="1"/>
</dbReference>
<evidence type="ECO:0008006" key="3">
    <source>
        <dbReference type="Google" id="ProtNLM"/>
    </source>
</evidence>
<sequence length="132" mass="14679">MNKINNQFTSIEQITDRYLGTGKGNSAVNASGLSFEEILKQKQDVSESLELKFSKHASMRLENRKINLSKEQSERLESGVQKASEKGIRESLVIVDSLAFIVNVPNKTVVTAMDRTESDDNIYTNIDGAVII</sequence>
<dbReference type="InterPro" id="IPR013367">
    <property type="entry name" value="Flagellar_put"/>
</dbReference>
<gene>
    <name evidence="1" type="ORF">RIL183_01511</name>
</gene>
<dbReference type="RefSeq" id="WP_021922646.1">
    <property type="nucleotide sequence ID" value="NZ_CATWND010000005.1"/>
</dbReference>